<keyword evidence="3" id="KW-1185">Reference proteome</keyword>
<reference evidence="3 4" key="1">
    <citation type="journal article" date="2019" name="Sci. Rep.">
        <title>Comparative genomics of chytrid fungi reveal insights into the obligate biotrophic and pathogenic lifestyle of Synchytrium endobioticum.</title>
        <authorList>
            <person name="van de Vossenberg B.T.L.H."/>
            <person name="Warris S."/>
            <person name="Nguyen H.D.T."/>
            <person name="van Gent-Pelzer M.P.E."/>
            <person name="Joly D.L."/>
            <person name="van de Geest H.C."/>
            <person name="Bonants P.J.M."/>
            <person name="Smith D.S."/>
            <person name="Levesque C.A."/>
            <person name="van der Lee T.A.J."/>
        </authorList>
    </citation>
    <scope>NUCLEOTIDE SEQUENCE [LARGE SCALE GENOMIC DNA]</scope>
    <source>
        <strain evidence="1 4">LEV6574</strain>
        <strain evidence="2 3">MB42</strain>
    </source>
</reference>
<dbReference type="PANTHER" id="PTHR14209">
    <property type="entry name" value="ISOAMYL ACETATE-HYDROLYZING ESTERASE 1"/>
    <property type="match status" value="1"/>
</dbReference>
<evidence type="ECO:0000313" key="1">
    <source>
        <dbReference type="EMBL" id="TPX47633.1"/>
    </source>
</evidence>
<evidence type="ECO:0008006" key="5">
    <source>
        <dbReference type="Google" id="ProtNLM"/>
    </source>
</evidence>
<dbReference type="Proteomes" id="UP000320475">
    <property type="component" value="Unassembled WGS sequence"/>
</dbReference>
<name>A0A507DR76_9FUNG</name>
<gene>
    <name evidence="1" type="ORF">SeLEV6574_g02568</name>
    <name evidence="2" type="ORF">SeMB42_g00417</name>
</gene>
<evidence type="ECO:0000313" key="4">
    <source>
        <dbReference type="Proteomes" id="UP000320475"/>
    </source>
</evidence>
<protein>
    <recommendedName>
        <fullName evidence="5">SGNH hydrolase-type esterase domain-containing protein</fullName>
    </recommendedName>
</protein>
<dbReference type="VEuPathDB" id="FungiDB:SeMB42_g00417"/>
<dbReference type="SUPFAM" id="SSF52266">
    <property type="entry name" value="SGNH hydrolase"/>
    <property type="match status" value="1"/>
</dbReference>
<dbReference type="STRING" id="286115.A0A507DR76"/>
<dbReference type="PANTHER" id="PTHR14209:SF19">
    <property type="entry name" value="ISOAMYL ACETATE-HYDROLYZING ESTERASE 1 HOMOLOG"/>
    <property type="match status" value="1"/>
</dbReference>
<organism evidence="2 3">
    <name type="scientific">Synchytrium endobioticum</name>
    <dbReference type="NCBI Taxonomy" id="286115"/>
    <lineage>
        <taxon>Eukaryota</taxon>
        <taxon>Fungi</taxon>
        <taxon>Fungi incertae sedis</taxon>
        <taxon>Chytridiomycota</taxon>
        <taxon>Chytridiomycota incertae sedis</taxon>
        <taxon>Chytridiomycetes</taxon>
        <taxon>Synchytriales</taxon>
        <taxon>Synchytriaceae</taxon>
        <taxon>Synchytrium</taxon>
    </lineage>
</organism>
<dbReference type="InterPro" id="IPR036514">
    <property type="entry name" value="SGNH_hydro_sf"/>
</dbReference>
<proteinExistence type="predicted"/>
<comment type="caution">
    <text evidence="2">The sequence shown here is derived from an EMBL/GenBank/DDBJ whole genome shotgun (WGS) entry which is preliminary data.</text>
</comment>
<dbReference type="Proteomes" id="UP000317494">
    <property type="component" value="Unassembled WGS sequence"/>
</dbReference>
<evidence type="ECO:0000313" key="3">
    <source>
        <dbReference type="Proteomes" id="UP000317494"/>
    </source>
</evidence>
<dbReference type="OrthoDB" id="671439at2759"/>
<sequence>MIDSIRLYQPGSKILLITPPPVYLPKWGAHRNEQKRSQDRDVDETKRYRECILKLAAAVQIPVLDMWKVFFGSDGAYKESIAADPDMLCDGLHLGPKGNDLLTQSFMELVAKEWPELRPDLLDEKVPWWDKVDAGSSDSIVQSLFNRSK</sequence>
<evidence type="ECO:0000313" key="2">
    <source>
        <dbReference type="EMBL" id="TPX54203.1"/>
    </source>
</evidence>
<accession>A0A507DR76</accession>
<dbReference type="InterPro" id="IPR045136">
    <property type="entry name" value="Iah1-like"/>
</dbReference>
<dbReference type="EMBL" id="QEAM01000073">
    <property type="protein sequence ID" value="TPX47633.1"/>
    <property type="molecule type" value="Genomic_DNA"/>
</dbReference>
<dbReference type="Gene3D" id="3.40.50.1110">
    <property type="entry name" value="SGNH hydrolase"/>
    <property type="match status" value="1"/>
</dbReference>
<dbReference type="EMBL" id="QEAN01000008">
    <property type="protein sequence ID" value="TPX54203.1"/>
    <property type="molecule type" value="Genomic_DNA"/>
</dbReference>
<dbReference type="AlphaFoldDB" id="A0A507DR76"/>